<dbReference type="KEGG" id="psyt:DSAG12_01705"/>
<dbReference type="UniPathway" id="UPA00038">
    <property type="reaction ID" value="UER00491"/>
</dbReference>
<dbReference type="SUPFAM" id="SSF51735">
    <property type="entry name" value="NAD(P)-binding Rossmann-fold domains"/>
    <property type="match status" value="1"/>
</dbReference>
<reference evidence="8 9" key="2">
    <citation type="journal article" date="2024" name="Int. J. Syst. Evol. Microbiol.">
        <title>Promethearchaeum syntrophicum gen. nov., sp. nov., an anaerobic, obligately syntrophic archaeon, the first isolate of the lineage 'Asgard' archaea, and proposal of the new archaeal phylum Promethearchaeota phyl. nov. and kingdom Promethearchaeati regn. nov.</title>
        <authorList>
            <person name="Imachi H."/>
            <person name="Nobu M.K."/>
            <person name="Kato S."/>
            <person name="Takaki Y."/>
            <person name="Miyazaki M."/>
            <person name="Miyata M."/>
            <person name="Ogawara M."/>
            <person name="Saito Y."/>
            <person name="Sakai S."/>
            <person name="Tahara Y.O."/>
            <person name="Takano Y."/>
            <person name="Tasumi E."/>
            <person name="Uematsu K."/>
            <person name="Yoshimura T."/>
            <person name="Itoh T."/>
            <person name="Ohkuma M."/>
            <person name="Takai K."/>
        </authorList>
    </citation>
    <scope>NUCLEOTIDE SEQUENCE [LARGE SCALE GENOMIC DNA]</scope>
    <source>
        <strain evidence="8 9">MK-D1</strain>
    </source>
</reference>
<dbReference type="NCBIfam" id="TIGR03026">
    <property type="entry name" value="NDP-sugDHase"/>
    <property type="match status" value="1"/>
</dbReference>
<keyword evidence="9" id="KW-1185">Reference proteome</keyword>
<evidence type="ECO:0000256" key="2">
    <source>
        <dbReference type="ARBA" id="ARBA00006601"/>
    </source>
</evidence>
<dbReference type="InterPro" id="IPR036291">
    <property type="entry name" value="NAD(P)-bd_dom_sf"/>
</dbReference>
<dbReference type="GO" id="GO:0000271">
    <property type="term" value="P:polysaccharide biosynthetic process"/>
    <property type="evidence" value="ECO:0007669"/>
    <property type="project" value="InterPro"/>
</dbReference>
<evidence type="ECO:0000256" key="3">
    <source>
        <dbReference type="ARBA" id="ARBA00012954"/>
    </source>
</evidence>
<dbReference type="PIRSF" id="PIRSF500134">
    <property type="entry name" value="UDPglc_DH_bac"/>
    <property type="match status" value="1"/>
</dbReference>
<dbReference type="Proteomes" id="UP000321408">
    <property type="component" value="Chromosome"/>
</dbReference>
<dbReference type="InterPro" id="IPR017476">
    <property type="entry name" value="UDP-Glc/GDP-Man"/>
</dbReference>
<dbReference type="PIRSF" id="PIRSF000124">
    <property type="entry name" value="UDPglc_GDPman_dh"/>
    <property type="match status" value="1"/>
</dbReference>
<dbReference type="GO" id="GO:0003979">
    <property type="term" value="F:UDP-glucose 6-dehydrogenase activity"/>
    <property type="evidence" value="ECO:0007669"/>
    <property type="project" value="UniProtKB-EC"/>
</dbReference>
<dbReference type="InterPro" id="IPR028357">
    <property type="entry name" value="UDPglc_DH_bac"/>
</dbReference>
<gene>
    <name evidence="8" type="ORF">DSAG12_01705</name>
</gene>
<comment type="catalytic activity">
    <reaction evidence="6 7">
        <text>UDP-alpha-D-glucose + 2 NAD(+) + H2O = UDP-alpha-D-glucuronate + 2 NADH + 3 H(+)</text>
        <dbReference type="Rhea" id="RHEA:23596"/>
        <dbReference type="ChEBI" id="CHEBI:15377"/>
        <dbReference type="ChEBI" id="CHEBI:15378"/>
        <dbReference type="ChEBI" id="CHEBI:57540"/>
        <dbReference type="ChEBI" id="CHEBI:57945"/>
        <dbReference type="ChEBI" id="CHEBI:58052"/>
        <dbReference type="ChEBI" id="CHEBI:58885"/>
        <dbReference type="EC" id="1.1.1.22"/>
    </reaction>
</comment>
<organism evidence="8 9">
    <name type="scientific">Promethearchaeum syntrophicum</name>
    <dbReference type="NCBI Taxonomy" id="2594042"/>
    <lineage>
        <taxon>Archaea</taxon>
        <taxon>Promethearchaeati</taxon>
        <taxon>Promethearchaeota</taxon>
        <taxon>Promethearchaeia</taxon>
        <taxon>Promethearchaeales</taxon>
        <taxon>Promethearchaeaceae</taxon>
        <taxon>Promethearchaeum</taxon>
    </lineage>
</organism>
<dbReference type="GO" id="GO:0051287">
    <property type="term" value="F:NAD binding"/>
    <property type="evidence" value="ECO:0007669"/>
    <property type="project" value="InterPro"/>
</dbReference>
<name>A0A5B9D9F3_9ARCH</name>
<dbReference type="Pfam" id="PF03721">
    <property type="entry name" value="UDPG_MGDP_dh_N"/>
    <property type="match status" value="1"/>
</dbReference>
<dbReference type="SUPFAM" id="SSF52413">
    <property type="entry name" value="UDP-glucose/GDP-mannose dehydrogenase C-terminal domain"/>
    <property type="match status" value="1"/>
</dbReference>
<dbReference type="SMART" id="SM00984">
    <property type="entry name" value="UDPG_MGDP_dh_C"/>
    <property type="match status" value="1"/>
</dbReference>
<dbReference type="InterPro" id="IPR001732">
    <property type="entry name" value="UDP-Glc/GDP-Man_DH_N"/>
</dbReference>
<dbReference type="EC" id="1.1.1.22" evidence="3 7"/>
<dbReference type="AlphaFoldDB" id="A0A5B9D9F3"/>
<dbReference type="Gene3D" id="3.40.50.720">
    <property type="entry name" value="NAD(P)-binding Rossmann-like Domain"/>
    <property type="match status" value="2"/>
</dbReference>
<dbReference type="InterPro" id="IPR014027">
    <property type="entry name" value="UDP-Glc/GDP-Man_DH_C"/>
</dbReference>
<evidence type="ECO:0000256" key="7">
    <source>
        <dbReference type="PIRNR" id="PIRNR000124"/>
    </source>
</evidence>
<comment type="pathway">
    <text evidence="1">Nucleotide-sugar biosynthesis; UDP-alpha-D-glucuronate biosynthesis; UDP-alpha-D-glucuronate from UDP-alpha-D-glucose: step 1/1.</text>
</comment>
<dbReference type="InterPro" id="IPR036220">
    <property type="entry name" value="UDP-Glc/GDP-Man_DH_C_sf"/>
</dbReference>
<sequence length="457" mass="50873">MALVFALIYPRIKFIICDIDYIMKISYMGTGYVGQVSGAVSAHYGHDVVLVDIDKKKVESINQGKPTIFEKDLDEMMEDLVINKKKLRATLDTHQAVLDTEASFICVGTPDRGGMIDLSYIQNVSKSIGKALKDKKQFHLVIVKSTVVPGTTINTVKPIIEEFSGKKAGVDFGIAMNPEFLREGLAVSDNIDPDNIVIGTQDEKSQKMLKEIYAWAAKEKYTFVNVTAAEAIKYAQNSFLAMKITFANEWGNYCDVMGIDAKEVLDAIGADRRISPMFLRNGPGYGGSCFPKDVNAIVHSGQINHSPFRILEEVVATNNKQYLSLIDLAKSKIGSIARRKVGILGLSFKPDTDDTRESPALKIISYLVSQGCNIKAYCPQGTEMAKKWLTDNRITEIFYANSAEECVKDVEFVLIPTDWPEFRELLPKITVPTFVGHRSFVNPDNFENVYSLGFPKK</sequence>
<dbReference type="Pfam" id="PF03720">
    <property type="entry name" value="UDPG_MGDP_dh_C"/>
    <property type="match status" value="1"/>
</dbReference>
<evidence type="ECO:0000256" key="5">
    <source>
        <dbReference type="ARBA" id="ARBA00023027"/>
    </source>
</evidence>
<dbReference type="PANTHER" id="PTHR43750:SF3">
    <property type="entry name" value="UDP-GLUCOSE 6-DEHYDROGENASE TUAD"/>
    <property type="match status" value="1"/>
</dbReference>
<dbReference type="InterPro" id="IPR014026">
    <property type="entry name" value="UDP-Glc/GDP-Man_DH_dimer"/>
</dbReference>
<proteinExistence type="inferred from homology"/>
<dbReference type="EMBL" id="CP042905">
    <property type="protein sequence ID" value="QEE15878.2"/>
    <property type="molecule type" value="Genomic_DNA"/>
</dbReference>
<evidence type="ECO:0000256" key="6">
    <source>
        <dbReference type="ARBA" id="ARBA00047473"/>
    </source>
</evidence>
<dbReference type="InterPro" id="IPR008927">
    <property type="entry name" value="6-PGluconate_DH-like_C_sf"/>
</dbReference>
<dbReference type="Pfam" id="PF00984">
    <property type="entry name" value="UDPG_MGDP_dh"/>
    <property type="match status" value="1"/>
</dbReference>
<dbReference type="SUPFAM" id="SSF48179">
    <property type="entry name" value="6-phosphogluconate dehydrogenase C-terminal domain-like"/>
    <property type="match status" value="1"/>
</dbReference>
<evidence type="ECO:0000313" key="8">
    <source>
        <dbReference type="EMBL" id="QEE15878.2"/>
    </source>
</evidence>
<comment type="similarity">
    <text evidence="2 7">Belongs to the UDP-glucose/GDP-mannose dehydrogenase family.</text>
</comment>
<evidence type="ECO:0000313" key="9">
    <source>
        <dbReference type="Proteomes" id="UP000321408"/>
    </source>
</evidence>
<keyword evidence="4 7" id="KW-0560">Oxidoreductase</keyword>
<keyword evidence="5 7" id="KW-0520">NAD</keyword>
<accession>A0A5B9D9F3</accession>
<dbReference type="Gene3D" id="1.20.5.100">
    <property type="entry name" value="Cytochrome c1, transmembrane anchor, C-terminal"/>
    <property type="match status" value="1"/>
</dbReference>
<evidence type="ECO:0000256" key="4">
    <source>
        <dbReference type="ARBA" id="ARBA00023002"/>
    </source>
</evidence>
<evidence type="ECO:0000256" key="1">
    <source>
        <dbReference type="ARBA" id="ARBA00004701"/>
    </source>
</evidence>
<dbReference type="GO" id="GO:0006065">
    <property type="term" value="P:UDP-glucuronate biosynthetic process"/>
    <property type="evidence" value="ECO:0007669"/>
    <property type="project" value="UniProtKB-UniPathway"/>
</dbReference>
<dbReference type="PANTHER" id="PTHR43750">
    <property type="entry name" value="UDP-GLUCOSE 6-DEHYDROGENASE TUAD"/>
    <property type="match status" value="1"/>
</dbReference>
<reference evidence="8 9" key="1">
    <citation type="journal article" date="2020" name="Nature">
        <title>Isolation of an archaeon at the prokaryote-eukaryote interface.</title>
        <authorList>
            <person name="Imachi H."/>
            <person name="Nobu M.K."/>
            <person name="Nakahara N."/>
            <person name="Morono Y."/>
            <person name="Ogawara M."/>
            <person name="Takaki Y."/>
            <person name="Takano Y."/>
            <person name="Uematsu K."/>
            <person name="Ikuta T."/>
            <person name="Ito M."/>
            <person name="Matsui Y."/>
            <person name="Miyazaki M."/>
            <person name="Murata K."/>
            <person name="Saito Y."/>
            <person name="Sakai S."/>
            <person name="Song C."/>
            <person name="Tasumi E."/>
            <person name="Yamanaka Y."/>
            <person name="Yamaguchi T."/>
            <person name="Kamagata Y."/>
            <person name="Tamaki H."/>
            <person name="Takai K."/>
        </authorList>
    </citation>
    <scope>NUCLEOTIDE SEQUENCE [LARGE SCALE GENOMIC DNA]</scope>
    <source>
        <strain evidence="8 9">MK-D1</strain>
    </source>
</reference>
<protein>
    <recommendedName>
        <fullName evidence="3 7">UDP-glucose 6-dehydrogenase</fullName>
        <ecNumber evidence="3 7">1.1.1.22</ecNumber>
    </recommendedName>
</protein>